<keyword evidence="5" id="KW-1185">Reference proteome</keyword>
<dbReference type="InterPro" id="IPR015424">
    <property type="entry name" value="PyrdxlP-dep_Trfase"/>
</dbReference>
<reference evidence="4 5" key="1">
    <citation type="submission" date="2024-09" db="EMBL/GenBank/DDBJ databases">
        <title>Nodulacao em especies de Leguminosae Basais da Amazonia e Caracterizacao dos Rizobios e Bacterias Associadas aos Nodulos.</title>
        <authorList>
            <person name="Jambeiro I.C.A."/>
            <person name="Lopes I.S."/>
            <person name="Aguiar E.R.G.R."/>
            <person name="Santos A.F.J."/>
            <person name="Dos Santos J.M.F."/>
            <person name="Gross E."/>
        </authorList>
    </citation>
    <scope>NUCLEOTIDE SEQUENCE [LARGE SCALE GENOMIC DNA]</scope>
    <source>
        <strain evidence="4 5">BRUESC1165</strain>
    </source>
</reference>
<evidence type="ECO:0000256" key="2">
    <source>
        <dbReference type="ARBA" id="ARBA00031658"/>
    </source>
</evidence>
<dbReference type="SUPFAM" id="SSF53383">
    <property type="entry name" value="PLP-dependent transferases"/>
    <property type="match status" value="1"/>
</dbReference>
<dbReference type="InterPro" id="IPR004839">
    <property type="entry name" value="Aminotransferase_I/II_large"/>
</dbReference>
<comment type="caution">
    <text evidence="4">The sequence shown here is derived from an EMBL/GenBank/DDBJ whole genome shotgun (WGS) entry which is preliminary data.</text>
</comment>
<dbReference type="RefSeq" id="WP_281400435.1">
    <property type="nucleotide sequence ID" value="NZ_JAFBID010000100.1"/>
</dbReference>
<dbReference type="CDD" id="cd00609">
    <property type="entry name" value="AAT_like"/>
    <property type="match status" value="1"/>
</dbReference>
<proteinExistence type="predicted"/>
<evidence type="ECO:0000259" key="3">
    <source>
        <dbReference type="Pfam" id="PF00155"/>
    </source>
</evidence>
<dbReference type="Gene3D" id="3.90.1150.10">
    <property type="entry name" value="Aspartate Aminotransferase, domain 1"/>
    <property type="match status" value="1"/>
</dbReference>
<keyword evidence="4" id="KW-0808">Transferase</keyword>
<feature type="domain" description="Aminotransferase class I/classII large" evidence="3">
    <location>
        <begin position="2"/>
        <end position="284"/>
    </location>
</feature>
<accession>A0ABV6Y2L9</accession>
<dbReference type="InterPro" id="IPR015421">
    <property type="entry name" value="PyrdxlP-dep_Trfase_major"/>
</dbReference>
<evidence type="ECO:0000313" key="4">
    <source>
        <dbReference type="EMBL" id="MFC1455517.1"/>
    </source>
</evidence>
<name>A0ABV6Y2L9_9HYPH</name>
<dbReference type="PANTHER" id="PTHR46577:SF1">
    <property type="entry name" value="HTH-TYPE TRANSCRIPTIONAL REGULATORY PROTEIN GABR"/>
    <property type="match status" value="1"/>
</dbReference>
<dbReference type="InterPro" id="IPR015422">
    <property type="entry name" value="PyrdxlP-dep_Trfase_small"/>
</dbReference>
<dbReference type="InterPro" id="IPR051446">
    <property type="entry name" value="HTH_trans_reg/aminotransferase"/>
</dbReference>
<organism evidence="4 5">
    <name type="scientific">Microvirga arabica</name>
    <dbReference type="NCBI Taxonomy" id="1128671"/>
    <lineage>
        <taxon>Bacteria</taxon>
        <taxon>Pseudomonadati</taxon>
        <taxon>Pseudomonadota</taxon>
        <taxon>Alphaproteobacteria</taxon>
        <taxon>Hyphomicrobiales</taxon>
        <taxon>Methylobacteriaceae</taxon>
        <taxon>Microvirga</taxon>
    </lineage>
</organism>
<dbReference type="Pfam" id="PF00155">
    <property type="entry name" value="Aminotran_1_2"/>
    <property type="match status" value="1"/>
</dbReference>
<dbReference type="Proteomes" id="UP001593940">
    <property type="component" value="Unassembled WGS sequence"/>
</dbReference>
<protein>
    <recommendedName>
        <fullName evidence="1">8-amino-7-oxononanoate synthase</fullName>
    </recommendedName>
    <alternativeName>
        <fullName evidence="2">Alpha-oxoamine synthase</fullName>
    </alternativeName>
</protein>
<dbReference type="Gene3D" id="3.40.640.10">
    <property type="entry name" value="Type I PLP-dependent aspartate aminotransferase-like (Major domain)"/>
    <property type="match status" value="1"/>
</dbReference>
<dbReference type="EMBL" id="JBHOMY010000007">
    <property type="protein sequence ID" value="MFC1455517.1"/>
    <property type="molecule type" value="Genomic_DNA"/>
</dbReference>
<dbReference type="GO" id="GO:0008483">
    <property type="term" value="F:transaminase activity"/>
    <property type="evidence" value="ECO:0007669"/>
    <property type="project" value="UniProtKB-KW"/>
</dbReference>
<gene>
    <name evidence="4" type="ORF">ACETIH_01985</name>
</gene>
<dbReference type="PANTHER" id="PTHR46577">
    <property type="entry name" value="HTH-TYPE TRANSCRIPTIONAL REGULATORY PROTEIN GABR"/>
    <property type="match status" value="1"/>
</dbReference>
<evidence type="ECO:0000313" key="5">
    <source>
        <dbReference type="Proteomes" id="UP001593940"/>
    </source>
</evidence>
<keyword evidence="4" id="KW-0032">Aminotransferase</keyword>
<evidence type="ECO:0000256" key="1">
    <source>
        <dbReference type="ARBA" id="ARBA00016004"/>
    </source>
</evidence>
<sequence>MCCGGAQSAMAIAFAALCRPGDTILCEVATFSGARTLAAQQGYQLHGVEMDNEGVRPDALEGAAAATGARVFYTLPTLHNPTTRTMGRQRRADIVRVARARNLWIVEDDVYAPYASDLGLPPLAALASERTLYVSSLSKIIAPGLRAGFLVAPDGELSDRCVRALRALIRSPGGINAAIATDWIRSGRADDLAREIRAEAHARTAMALTSLHGAVAEPNLGTGLHLWLPMPIADAERTAARALTAGVRLTPPGAFATSNDQTVTGLRLCIGAAANRATLARALSILNRALAGNTNDPALDPL</sequence>